<evidence type="ECO:0000313" key="2">
    <source>
        <dbReference type="Proteomes" id="UP000464754"/>
    </source>
</evidence>
<reference evidence="2" key="1">
    <citation type="submission" date="2019-05" db="EMBL/GenBank/DDBJ databases">
        <title>Complete genome sequencing of Absiella argi strain JCM 30884.</title>
        <authorList>
            <person name="Sakamoto M."/>
            <person name="Murakami T."/>
            <person name="Mori H."/>
        </authorList>
    </citation>
    <scope>NUCLEOTIDE SEQUENCE [LARGE SCALE GENOMIC DNA]</scope>
    <source>
        <strain evidence="2">JCM 30884</strain>
    </source>
</reference>
<keyword evidence="2" id="KW-1185">Reference proteome</keyword>
<sequence length="61" mass="7371">MYNFIYLKEVIFRLDSIVILKENLISLICQVKKRYTINIVNIVIIIIKYVIKQPYNNIIRI</sequence>
<organism evidence="1 2">
    <name type="scientific">Amedibacterium intestinale</name>
    <dbReference type="NCBI Taxonomy" id="2583452"/>
    <lineage>
        <taxon>Bacteria</taxon>
        <taxon>Bacillati</taxon>
        <taxon>Bacillota</taxon>
        <taxon>Erysipelotrichia</taxon>
        <taxon>Erysipelotrichales</taxon>
        <taxon>Erysipelotrichaceae</taxon>
        <taxon>Amedibacterium</taxon>
    </lineage>
</organism>
<dbReference type="KEGG" id="aarg:Aargi30884_10390"/>
<dbReference type="AlphaFoldDB" id="A0A6N4TG42"/>
<gene>
    <name evidence="1" type="ORF">Aargi30884_10390</name>
</gene>
<evidence type="ECO:0000313" key="1">
    <source>
        <dbReference type="EMBL" id="BBK22136.1"/>
    </source>
</evidence>
<name>A0A6N4TG42_9FIRM</name>
<dbReference type="EMBL" id="AP019695">
    <property type="protein sequence ID" value="BBK22136.1"/>
    <property type="molecule type" value="Genomic_DNA"/>
</dbReference>
<proteinExistence type="predicted"/>
<accession>A0A6N4TG42</accession>
<dbReference type="Proteomes" id="UP000464754">
    <property type="component" value="Chromosome"/>
</dbReference>
<protein>
    <submittedName>
        <fullName evidence="1">Uncharacterized protein</fullName>
    </submittedName>
</protein>